<evidence type="ECO:0000256" key="3">
    <source>
        <dbReference type="SAM" id="MobiDB-lite"/>
    </source>
</evidence>
<keyword evidence="4" id="KW-0812">Transmembrane</keyword>
<keyword evidence="6" id="KW-1185">Reference proteome</keyword>
<dbReference type="InterPro" id="IPR050333">
    <property type="entry name" value="SLRP"/>
</dbReference>
<organism evidence="5 6">
    <name type="scientific">Frieseomelitta varia</name>
    <dbReference type="NCBI Taxonomy" id="561572"/>
    <lineage>
        <taxon>Eukaryota</taxon>
        <taxon>Metazoa</taxon>
        <taxon>Ecdysozoa</taxon>
        <taxon>Arthropoda</taxon>
        <taxon>Hexapoda</taxon>
        <taxon>Insecta</taxon>
        <taxon>Pterygota</taxon>
        <taxon>Neoptera</taxon>
        <taxon>Endopterygota</taxon>
        <taxon>Hymenoptera</taxon>
        <taxon>Apocrita</taxon>
        <taxon>Aculeata</taxon>
        <taxon>Apoidea</taxon>
        <taxon>Anthophila</taxon>
        <taxon>Apidae</taxon>
        <taxon>Frieseomelitta</taxon>
    </lineage>
</organism>
<evidence type="ECO:0000313" key="6">
    <source>
        <dbReference type="Proteomes" id="UP000655588"/>
    </source>
</evidence>
<comment type="caution">
    <text evidence="5">The sequence shown here is derived from an EMBL/GenBank/DDBJ whole genome shotgun (WGS) entry which is preliminary data.</text>
</comment>
<dbReference type="AlphaFoldDB" id="A0A833S4P9"/>
<dbReference type="SMART" id="SM00369">
    <property type="entry name" value="LRR_TYP"/>
    <property type="match status" value="3"/>
</dbReference>
<feature type="compositionally biased region" description="Basic and acidic residues" evidence="3">
    <location>
        <begin position="233"/>
        <end position="243"/>
    </location>
</feature>
<evidence type="ECO:0000256" key="4">
    <source>
        <dbReference type="SAM" id="Phobius"/>
    </source>
</evidence>
<evidence type="ECO:0000256" key="2">
    <source>
        <dbReference type="ARBA" id="ARBA00022737"/>
    </source>
</evidence>
<dbReference type="PANTHER" id="PTHR45712">
    <property type="entry name" value="AGAP008170-PA"/>
    <property type="match status" value="1"/>
</dbReference>
<dbReference type="Gene3D" id="3.80.10.10">
    <property type="entry name" value="Ribonuclease Inhibitor"/>
    <property type="match status" value="1"/>
</dbReference>
<keyword evidence="4" id="KW-1133">Transmembrane helix</keyword>
<dbReference type="PANTHER" id="PTHR45712:SF22">
    <property type="entry name" value="INSULIN-LIKE GROWTH FACTOR-BINDING PROTEIN COMPLEX ACID LABILE SUBUNIT"/>
    <property type="match status" value="1"/>
</dbReference>
<dbReference type="Proteomes" id="UP000655588">
    <property type="component" value="Unassembled WGS sequence"/>
</dbReference>
<feature type="region of interest" description="Disordered" evidence="3">
    <location>
        <begin position="221"/>
        <end position="243"/>
    </location>
</feature>
<gene>
    <name evidence="5" type="ORF">E2986_03103</name>
</gene>
<feature type="compositionally biased region" description="Basic residues" evidence="3">
    <location>
        <begin position="223"/>
        <end position="232"/>
    </location>
</feature>
<dbReference type="PROSITE" id="PS51450">
    <property type="entry name" value="LRR"/>
    <property type="match status" value="1"/>
</dbReference>
<evidence type="ECO:0000256" key="1">
    <source>
        <dbReference type="ARBA" id="ARBA00022614"/>
    </source>
</evidence>
<keyword evidence="2" id="KW-0677">Repeat</keyword>
<keyword evidence="4" id="KW-0472">Membrane</keyword>
<evidence type="ECO:0008006" key="7">
    <source>
        <dbReference type="Google" id="ProtNLM"/>
    </source>
</evidence>
<dbReference type="EMBL" id="WNWW01000932">
    <property type="protein sequence ID" value="KAF3420603.1"/>
    <property type="molecule type" value="Genomic_DNA"/>
</dbReference>
<dbReference type="InterPro" id="IPR003591">
    <property type="entry name" value="Leu-rich_rpt_typical-subtyp"/>
</dbReference>
<evidence type="ECO:0000313" key="5">
    <source>
        <dbReference type="EMBL" id="KAF3420603.1"/>
    </source>
</evidence>
<dbReference type="Pfam" id="PF13855">
    <property type="entry name" value="LRR_8"/>
    <property type="match status" value="1"/>
</dbReference>
<dbReference type="InterPro" id="IPR001611">
    <property type="entry name" value="Leu-rich_rpt"/>
</dbReference>
<accession>A0A833S4P9</accession>
<sequence>MDSLSLRVGSLLVRHLTSRYVATIVRYNRQSSPTNSRAIYKVAKLSNDKVVASLHWFTLKDKKLDLSLCDLKEVPVREIATIKKATDLDLSNNLLTSLPNTFVNLKQIIVLDLSRNMLTEIPENFGELTQLKHLDLYANQISRLPLSLGELKNLRWLDLKENPLTPAVASIAGPCSNLSECQSCARDVVNYLSQVKITIEIEKSRRVNAITADTETSTISIKKGGKKKRKKAADKNNKQNLDKNESDLSDKMIEIDEDKMEPLISYNKNPEVKGKRFFMSTILWLFLLGLLFALIVLSPPLHLKELELFISRMEINTLSDKLCLKEFQKYCTDILDSFMQAVINICHNLYHAYERYFETKTDIPLEK</sequence>
<dbReference type="Pfam" id="PF00560">
    <property type="entry name" value="LRR_1"/>
    <property type="match status" value="1"/>
</dbReference>
<reference evidence="5" key="1">
    <citation type="submission" date="2019-11" db="EMBL/GenBank/DDBJ databases">
        <title>The nuclear and mitochondrial genomes of Frieseomelitta varia - a highly eusocial stingless bee (Meliponini) with a permanently sterile worker caste.</title>
        <authorList>
            <person name="Freitas F.C.P."/>
            <person name="Lourenco A.P."/>
            <person name="Nunes F.M.F."/>
            <person name="Paschoal A.R."/>
            <person name="Abreu F.C.P."/>
            <person name="Barbin F.O."/>
            <person name="Bataglia L."/>
            <person name="Cardoso-Junior C.A.M."/>
            <person name="Cervoni M.S."/>
            <person name="Silva S.R."/>
            <person name="Dalarmi F."/>
            <person name="Del Lama M.A."/>
            <person name="Depintor T.S."/>
            <person name="Ferreira K.M."/>
            <person name="Goria P.S."/>
            <person name="Jaskot M.C."/>
            <person name="Lago D.C."/>
            <person name="Luna-Lucena D."/>
            <person name="Moda L.M."/>
            <person name="Nascimento L."/>
            <person name="Pedrino M."/>
            <person name="Rabico F.O."/>
            <person name="Sanches F.C."/>
            <person name="Santos D.E."/>
            <person name="Santos C.G."/>
            <person name="Vieira J."/>
            <person name="Lopes T.F."/>
            <person name="Barchuk A.R."/>
            <person name="Hartfelder K."/>
            <person name="Simoes Z.L.P."/>
            <person name="Bitondi M.M.G."/>
            <person name="Pinheiro D.G."/>
        </authorList>
    </citation>
    <scope>NUCLEOTIDE SEQUENCE</scope>
    <source>
        <strain evidence="5">USP_RPSP 00005682</strain>
        <tissue evidence="5">Whole individual</tissue>
    </source>
</reference>
<protein>
    <recommendedName>
        <fullName evidence="7">Leucine-rich repeat-containing protein 59</fullName>
    </recommendedName>
</protein>
<dbReference type="SUPFAM" id="SSF52058">
    <property type="entry name" value="L domain-like"/>
    <property type="match status" value="1"/>
</dbReference>
<name>A0A833S4P9_9HYME</name>
<feature type="transmembrane region" description="Helical" evidence="4">
    <location>
        <begin position="277"/>
        <end position="297"/>
    </location>
</feature>
<proteinExistence type="predicted"/>
<dbReference type="InterPro" id="IPR032675">
    <property type="entry name" value="LRR_dom_sf"/>
</dbReference>
<keyword evidence="1" id="KW-0433">Leucine-rich repeat</keyword>